<dbReference type="AlphaFoldDB" id="A0A4V0YZ13"/>
<sequence>MDRKEDREILRKNGFAENEVIQLSKLRSYYNEKEKHQALIMHRRLEFIRWLVNTGKLTDQIA</sequence>
<gene>
    <name evidence="1" type="ORF">EPA93_19815</name>
</gene>
<accession>A0A4V0YZ13</accession>
<proteinExistence type="predicted"/>
<reference evidence="1 2" key="1">
    <citation type="submission" date="2019-01" db="EMBL/GenBank/DDBJ databases">
        <title>Ktedonosporobacter rubrisoli SCAWS-G2.</title>
        <authorList>
            <person name="Huang Y."/>
            <person name="Yan B."/>
        </authorList>
    </citation>
    <scope>NUCLEOTIDE SEQUENCE [LARGE SCALE GENOMIC DNA]</scope>
    <source>
        <strain evidence="1 2">SCAWS-G2</strain>
    </source>
</reference>
<organism evidence="1 2">
    <name type="scientific">Ktedonosporobacter rubrisoli</name>
    <dbReference type="NCBI Taxonomy" id="2509675"/>
    <lineage>
        <taxon>Bacteria</taxon>
        <taxon>Bacillati</taxon>
        <taxon>Chloroflexota</taxon>
        <taxon>Ktedonobacteria</taxon>
        <taxon>Ktedonobacterales</taxon>
        <taxon>Ktedonosporobacteraceae</taxon>
        <taxon>Ktedonosporobacter</taxon>
    </lineage>
</organism>
<dbReference type="KEGG" id="kbs:EPA93_19815"/>
<dbReference type="Proteomes" id="UP000290365">
    <property type="component" value="Chromosome"/>
</dbReference>
<protein>
    <submittedName>
        <fullName evidence="1">Uncharacterized protein</fullName>
    </submittedName>
</protein>
<dbReference type="OrthoDB" id="165098at2"/>
<evidence type="ECO:0000313" key="2">
    <source>
        <dbReference type="Proteomes" id="UP000290365"/>
    </source>
</evidence>
<evidence type="ECO:0000313" key="1">
    <source>
        <dbReference type="EMBL" id="QBD78121.1"/>
    </source>
</evidence>
<dbReference type="RefSeq" id="WP_129889174.1">
    <property type="nucleotide sequence ID" value="NZ_CP035758.1"/>
</dbReference>
<name>A0A4V0YZ13_KTERU</name>
<dbReference type="EMBL" id="CP035758">
    <property type="protein sequence ID" value="QBD78121.1"/>
    <property type="molecule type" value="Genomic_DNA"/>
</dbReference>
<keyword evidence="2" id="KW-1185">Reference proteome</keyword>